<keyword evidence="1" id="KW-0560">Oxidoreductase</keyword>
<dbReference type="EC" id="1.6.5.-" evidence="1"/>
<reference evidence="1 2" key="1">
    <citation type="submission" date="2018-06" db="EMBL/GenBank/DDBJ databases">
        <authorList>
            <consortium name="Pathogen Informatics"/>
            <person name="Doyle S."/>
        </authorList>
    </citation>
    <scope>NUCLEOTIDE SEQUENCE [LARGE SCALE GENOMIC DNA]</scope>
    <source>
        <strain evidence="1 2">NCTC6133</strain>
    </source>
</reference>
<dbReference type="Proteomes" id="UP000255091">
    <property type="component" value="Unassembled WGS sequence"/>
</dbReference>
<dbReference type="AlphaFoldDB" id="A0A380DZ03"/>
<evidence type="ECO:0000313" key="2">
    <source>
        <dbReference type="Proteomes" id="UP000255091"/>
    </source>
</evidence>
<evidence type="ECO:0000313" key="1">
    <source>
        <dbReference type="EMBL" id="SUK60035.1"/>
    </source>
</evidence>
<dbReference type="EMBL" id="UHAP01000001">
    <property type="protein sequence ID" value="SUK60035.1"/>
    <property type="molecule type" value="Genomic_DNA"/>
</dbReference>
<proteinExistence type="predicted"/>
<dbReference type="SUPFAM" id="SSF51735">
    <property type="entry name" value="NAD(P)-binding Rossmann-fold domains"/>
    <property type="match status" value="1"/>
</dbReference>
<protein>
    <submittedName>
        <fullName evidence="1">Quinone oxidoreductase</fullName>
        <ecNumber evidence="1">1.6.5.-</ecNumber>
    </submittedName>
</protein>
<gene>
    <name evidence="1" type="primary">yhfP</name>
    <name evidence="1" type="ORF">NCTC6133_03182</name>
</gene>
<dbReference type="Gene3D" id="3.40.50.720">
    <property type="entry name" value="NAD(P)-binding Rossmann-like Domain"/>
    <property type="match status" value="1"/>
</dbReference>
<name>A0A380DZ03_STAAU</name>
<dbReference type="InterPro" id="IPR036291">
    <property type="entry name" value="NAD(P)-bd_dom_sf"/>
</dbReference>
<accession>A0A380DZ03</accession>
<organism evidence="1 2">
    <name type="scientific">Staphylococcus aureus</name>
    <dbReference type="NCBI Taxonomy" id="1280"/>
    <lineage>
        <taxon>Bacteria</taxon>
        <taxon>Bacillati</taxon>
        <taxon>Bacillota</taxon>
        <taxon>Bacilli</taxon>
        <taxon>Bacillales</taxon>
        <taxon>Staphylococcaceae</taxon>
        <taxon>Staphylococcus</taxon>
    </lineage>
</organism>
<dbReference type="GO" id="GO:0016491">
    <property type="term" value="F:oxidoreductase activity"/>
    <property type="evidence" value="ECO:0007669"/>
    <property type="project" value="UniProtKB-KW"/>
</dbReference>
<sequence>MFGTLAVLMLNELGYKVIASTGKQDVSDNYLNLVAKEVIDRLPVEMIIKSHSHHQLGSLCRPVGGEGINYVTKRLNHSGSIAVIGMTAGNTYTNSVFPHILRGVNISGIDSVFTAMKLRQRVWRRLAKI</sequence>